<dbReference type="InterPro" id="IPR029063">
    <property type="entry name" value="SAM-dependent_MTases_sf"/>
</dbReference>
<dbReference type="AlphaFoldDB" id="A0A0C1ISA2"/>
<dbReference type="NCBIfam" id="TIGR03534">
    <property type="entry name" value="RF_mod_PrmC"/>
    <property type="match status" value="1"/>
</dbReference>
<reference evidence="7 8" key="1">
    <citation type="submission" date="2014-11" db="EMBL/GenBank/DDBJ databases">
        <title>Genome sequence of Flavihumibacter solisilvae 3-3.</title>
        <authorList>
            <person name="Zhou G."/>
            <person name="Li M."/>
            <person name="Wang G."/>
        </authorList>
    </citation>
    <scope>NUCLEOTIDE SEQUENCE [LARGE SCALE GENOMIC DNA]</scope>
    <source>
        <strain evidence="7 8">3-3</strain>
    </source>
</reference>
<sequence>MISAYQQLVTELTPLYNENEAAVIAGMVFEKITGERRITRRLEQIVLSPGQQNDLEKYRQQLLEYRPVQYVLHEAWFQDMRFYVDEQVLIPRPETEELVEWIVTDFRTSEEPFTLLDIGSGSGCIPISLAKKLPCCIVHSCDVSSGALEVSNRNAHELGAKVQWHQADFLDSSMWDNLPAAEVIVSNPPYIPQSGKSGMDKHVVDFEPGIALFVPDNNALIFYEAIAAFVNIRAKAGAAIYVEIHEGLASEVQAVFAASGLTEIQVRLDMQGKERMIRAVKA</sequence>
<name>A0A0C1ISA2_9BACT</name>
<evidence type="ECO:0000256" key="5">
    <source>
        <dbReference type="ARBA" id="ARBA00048391"/>
    </source>
</evidence>
<evidence type="ECO:0000256" key="2">
    <source>
        <dbReference type="ARBA" id="ARBA00022603"/>
    </source>
</evidence>
<comment type="caution">
    <text evidence="7">The sequence shown here is derived from an EMBL/GenBank/DDBJ whole genome shotgun (WGS) entry which is preliminary data.</text>
</comment>
<dbReference type="GO" id="GO:0003676">
    <property type="term" value="F:nucleic acid binding"/>
    <property type="evidence" value="ECO:0007669"/>
    <property type="project" value="InterPro"/>
</dbReference>
<comment type="catalytic activity">
    <reaction evidence="5">
        <text>L-glutaminyl-[peptide chain release factor] + S-adenosyl-L-methionine = N(5)-methyl-L-glutaminyl-[peptide chain release factor] + S-adenosyl-L-homocysteine + H(+)</text>
        <dbReference type="Rhea" id="RHEA:42896"/>
        <dbReference type="Rhea" id="RHEA-COMP:10271"/>
        <dbReference type="Rhea" id="RHEA-COMP:10272"/>
        <dbReference type="ChEBI" id="CHEBI:15378"/>
        <dbReference type="ChEBI" id="CHEBI:30011"/>
        <dbReference type="ChEBI" id="CHEBI:57856"/>
        <dbReference type="ChEBI" id="CHEBI:59789"/>
        <dbReference type="ChEBI" id="CHEBI:61891"/>
        <dbReference type="EC" id="2.1.1.297"/>
    </reaction>
</comment>
<dbReference type="InterPro" id="IPR004556">
    <property type="entry name" value="HemK-like"/>
</dbReference>
<feature type="domain" description="Methyltransferase small" evidence="6">
    <location>
        <begin position="114"/>
        <end position="192"/>
    </location>
</feature>
<dbReference type="PANTHER" id="PTHR18895">
    <property type="entry name" value="HEMK METHYLTRANSFERASE"/>
    <property type="match status" value="1"/>
</dbReference>
<dbReference type="Pfam" id="PF05175">
    <property type="entry name" value="MTS"/>
    <property type="match status" value="1"/>
</dbReference>
<keyword evidence="3" id="KW-0808">Transferase</keyword>
<dbReference type="InterPro" id="IPR019874">
    <property type="entry name" value="RF_methyltr_PrmC"/>
</dbReference>
<evidence type="ECO:0000256" key="3">
    <source>
        <dbReference type="ARBA" id="ARBA00022679"/>
    </source>
</evidence>
<dbReference type="STRING" id="1349421.OI18_18775"/>
<dbReference type="PROSITE" id="PS00092">
    <property type="entry name" value="N6_MTASE"/>
    <property type="match status" value="1"/>
</dbReference>
<dbReference type="Gene3D" id="3.40.50.150">
    <property type="entry name" value="Vaccinia Virus protein VP39"/>
    <property type="match status" value="1"/>
</dbReference>
<dbReference type="InterPro" id="IPR002052">
    <property type="entry name" value="DNA_methylase_N6_adenine_CS"/>
</dbReference>
<accession>A0A0C1ISA2</accession>
<dbReference type="InterPro" id="IPR007848">
    <property type="entry name" value="Small_mtfrase_dom"/>
</dbReference>
<dbReference type="PANTHER" id="PTHR18895:SF74">
    <property type="entry name" value="MTRF1L RELEASE FACTOR GLUTAMINE METHYLTRANSFERASE"/>
    <property type="match status" value="1"/>
</dbReference>
<evidence type="ECO:0000259" key="6">
    <source>
        <dbReference type="Pfam" id="PF05175"/>
    </source>
</evidence>
<dbReference type="SUPFAM" id="SSF53335">
    <property type="entry name" value="S-adenosyl-L-methionine-dependent methyltransferases"/>
    <property type="match status" value="1"/>
</dbReference>
<keyword evidence="2" id="KW-0489">Methyltransferase</keyword>
<evidence type="ECO:0000313" key="8">
    <source>
        <dbReference type="Proteomes" id="UP000031408"/>
    </source>
</evidence>
<keyword evidence="4" id="KW-0949">S-adenosyl-L-methionine</keyword>
<evidence type="ECO:0000256" key="4">
    <source>
        <dbReference type="ARBA" id="ARBA00022691"/>
    </source>
</evidence>
<dbReference type="NCBIfam" id="TIGR00536">
    <property type="entry name" value="hemK_fam"/>
    <property type="match status" value="1"/>
</dbReference>
<dbReference type="EMBL" id="JSVC01000021">
    <property type="protein sequence ID" value="KIC93329.1"/>
    <property type="molecule type" value="Genomic_DNA"/>
</dbReference>
<protein>
    <recommendedName>
        <fullName evidence="1">peptide chain release factor N(5)-glutamine methyltransferase</fullName>
        <ecNumber evidence="1">2.1.1.297</ecNumber>
    </recommendedName>
</protein>
<dbReference type="GO" id="GO:0102559">
    <property type="term" value="F:peptide chain release factor N(5)-glutamine methyltransferase activity"/>
    <property type="evidence" value="ECO:0007669"/>
    <property type="project" value="UniProtKB-EC"/>
</dbReference>
<dbReference type="GO" id="GO:0032259">
    <property type="term" value="P:methylation"/>
    <property type="evidence" value="ECO:0007669"/>
    <property type="project" value="UniProtKB-KW"/>
</dbReference>
<keyword evidence="8" id="KW-1185">Reference proteome</keyword>
<organism evidence="7 8">
    <name type="scientific">Flavihumibacter solisilvae</name>
    <dbReference type="NCBI Taxonomy" id="1349421"/>
    <lineage>
        <taxon>Bacteria</taxon>
        <taxon>Pseudomonadati</taxon>
        <taxon>Bacteroidota</taxon>
        <taxon>Chitinophagia</taxon>
        <taxon>Chitinophagales</taxon>
        <taxon>Chitinophagaceae</taxon>
        <taxon>Flavihumibacter</taxon>
    </lineage>
</organism>
<dbReference type="EC" id="2.1.1.297" evidence="1"/>
<gene>
    <name evidence="7" type="ORF">OI18_18775</name>
</gene>
<dbReference type="CDD" id="cd02440">
    <property type="entry name" value="AdoMet_MTases"/>
    <property type="match status" value="1"/>
</dbReference>
<evidence type="ECO:0000256" key="1">
    <source>
        <dbReference type="ARBA" id="ARBA00012771"/>
    </source>
</evidence>
<dbReference type="Proteomes" id="UP000031408">
    <property type="component" value="Unassembled WGS sequence"/>
</dbReference>
<proteinExistence type="predicted"/>
<dbReference type="InterPro" id="IPR050320">
    <property type="entry name" value="N5-glutamine_MTase"/>
</dbReference>
<evidence type="ECO:0000313" key="7">
    <source>
        <dbReference type="EMBL" id="KIC93329.1"/>
    </source>
</evidence>